<dbReference type="AlphaFoldDB" id="A0A9P6RB36"/>
<comment type="caution">
    <text evidence="1">The sequence shown here is derived from an EMBL/GenBank/DDBJ whole genome shotgun (WGS) entry which is preliminary data.</text>
</comment>
<gene>
    <name evidence="1" type="ORF">BGZ97_009823</name>
</gene>
<dbReference type="OrthoDB" id="2448313at2759"/>
<reference evidence="1" key="1">
    <citation type="journal article" date="2020" name="Fungal Divers.">
        <title>Resolving the Mortierellaceae phylogeny through synthesis of multi-gene phylogenetics and phylogenomics.</title>
        <authorList>
            <person name="Vandepol N."/>
            <person name="Liber J."/>
            <person name="Desiro A."/>
            <person name="Na H."/>
            <person name="Kennedy M."/>
            <person name="Barry K."/>
            <person name="Grigoriev I.V."/>
            <person name="Miller A.N."/>
            <person name="O'Donnell K."/>
            <person name="Stajich J.E."/>
            <person name="Bonito G."/>
        </authorList>
    </citation>
    <scope>NUCLEOTIDE SEQUENCE</scope>
    <source>
        <strain evidence="1">NVP60</strain>
    </source>
</reference>
<accession>A0A9P6RB36</accession>
<evidence type="ECO:0000313" key="2">
    <source>
        <dbReference type="Proteomes" id="UP000823405"/>
    </source>
</evidence>
<dbReference type="Proteomes" id="UP000823405">
    <property type="component" value="Unassembled WGS sequence"/>
</dbReference>
<evidence type="ECO:0000313" key="1">
    <source>
        <dbReference type="EMBL" id="KAG0313871.1"/>
    </source>
</evidence>
<keyword evidence="2" id="KW-1185">Reference proteome</keyword>
<sequence length="111" mass="12391">MYVLLQYLKSNRGKQLELLRSRSLFKVVSDHLAVDAVMVSTSLLRDSLRLAAKVSIENASRVVRTEDEVKEQSFDTVPAPVDASEAPISAARQETKISSKDLSNCNKIRTR</sequence>
<dbReference type="EMBL" id="JAAAIN010000484">
    <property type="protein sequence ID" value="KAG0313871.1"/>
    <property type="molecule type" value="Genomic_DNA"/>
</dbReference>
<proteinExistence type="predicted"/>
<name>A0A9P6RB36_9FUNG</name>
<protein>
    <submittedName>
        <fullName evidence="1">Uncharacterized protein</fullName>
    </submittedName>
</protein>
<organism evidence="1 2">
    <name type="scientific">Linnemannia gamsii</name>
    <dbReference type="NCBI Taxonomy" id="64522"/>
    <lineage>
        <taxon>Eukaryota</taxon>
        <taxon>Fungi</taxon>
        <taxon>Fungi incertae sedis</taxon>
        <taxon>Mucoromycota</taxon>
        <taxon>Mortierellomycotina</taxon>
        <taxon>Mortierellomycetes</taxon>
        <taxon>Mortierellales</taxon>
        <taxon>Mortierellaceae</taxon>
        <taxon>Linnemannia</taxon>
    </lineage>
</organism>